<proteinExistence type="predicted"/>
<organism evidence="1 2">
    <name type="scientific">Ajellomyces capsulatus (strain H88)</name>
    <name type="common">Darling's disease fungus</name>
    <name type="synonym">Histoplasma capsulatum</name>
    <dbReference type="NCBI Taxonomy" id="544711"/>
    <lineage>
        <taxon>Eukaryota</taxon>
        <taxon>Fungi</taxon>
        <taxon>Dikarya</taxon>
        <taxon>Ascomycota</taxon>
        <taxon>Pezizomycotina</taxon>
        <taxon>Eurotiomycetes</taxon>
        <taxon>Eurotiomycetidae</taxon>
        <taxon>Onygenales</taxon>
        <taxon>Ajellomycetaceae</taxon>
        <taxon>Histoplasma</taxon>
    </lineage>
</organism>
<accession>A0A8A1LND0</accession>
<evidence type="ECO:0000313" key="2">
    <source>
        <dbReference type="Proteomes" id="UP000663419"/>
    </source>
</evidence>
<evidence type="ECO:0000313" key="1">
    <source>
        <dbReference type="EMBL" id="QSS53407.1"/>
    </source>
</evidence>
<protein>
    <submittedName>
        <fullName evidence="1">Uncharacterized protein</fullName>
    </submittedName>
</protein>
<dbReference type="VEuPathDB" id="FungiDB:I7I53_00661"/>
<gene>
    <name evidence="1" type="ORF">I7I53_00661</name>
</gene>
<dbReference type="Proteomes" id="UP000663419">
    <property type="component" value="Chromosome 3"/>
</dbReference>
<sequence>MFSLQEEPVKLSANLRMSSHLCRSQAARQTPKSQTSAHHHAVVPFTFPEKRYPTHFRTPHWLLQLGGVECSFEEIRALQPSGANIFSSSRSLDDCGSILPSLLFA</sequence>
<name>A0A8A1LND0_AJEC8</name>
<dbReference type="EMBL" id="CP069104">
    <property type="protein sequence ID" value="QSS53407.1"/>
    <property type="molecule type" value="Genomic_DNA"/>
</dbReference>
<reference evidence="1" key="1">
    <citation type="submission" date="2021-01" db="EMBL/GenBank/DDBJ databases">
        <title>Chromosome-level genome assembly of a human fungal pathogen reveals clustering of transcriptionally co-regulated genes.</title>
        <authorList>
            <person name="Voorhies M."/>
            <person name="Cohen S."/>
            <person name="Shea T.P."/>
            <person name="Petrus S."/>
            <person name="Munoz J.F."/>
            <person name="Poplawski S."/>
            <person name="Goldman W.E."/>
            <person name="Michael T."/>
            <person name="Cuomo C.A."/>
            <person name="Sil A."/>
            <person name="Beyhan S."/>
        </authorList>
    </citation>
    <scope>NUCLEOTIDE SEQUENCE</scope>
    <source>
        <strain evidence="1">H88</strain>
    </source>
</reference>
<dbReference type="AlphaFoldDB" id="A0A8A1LND0"/>